<dbReference type="EMBL" id="JACHIA010000001">
    <property type="protein sequence ID" value="MBB6068971.1"/>
    <property type="molecule type" value="Genomic_DNA"/>
</dbReference>
<dbReference type="PANTHER" id="PTHR46018">
    <property type="entry name" value="ZINC PHOSPHODIESTERASE ELAC PROTEIN 1"/>
    <property type="match status" value="1"/>
</dbReference>
<dbReference type="Pfam" id="PF12706">
    <property type="entry name" value="Lactamase_B_2"/>
    <property type="match status" value="1"/>
</dbReference>
<sequence length="248" mass="26601">MATVHLLGTGAGFSGPERTTTMLAFESDGRSVVVDCGGDVVQRLLVSGVDLGGIEAMIVTHEHPDHVSGFALFIEKIWLSGRRDPLPVIGIRPAIDQARRVWEAFRTESWDVPEIQWREVAHEAGAEVLVNERWRITCAPGVHGAPVVGLRVKDVRGGGVCAYSCDTAMCEPITEMSRGAGLLVHEATGTELGGHTTREQAAQVAVQAGAGRLVLVHLPPAMTDELLDEARAIFPATEFGVDGARYDF</sequence>
<protein>
    <submittedName>
        <fullName evidence="2">Ribonuclease Z</fullName>
        <ecNumber evidence="2">3.1.26.11</ecNumber>
    </submittedName>
</protein>
<evidence type="ECO:0000313" key="2">
    <source>
        <dbReference type="EMBL" id="MBB6068971.1"/>
    </source>
</evidence>
<dbReference type="Gene3D" id="3.60.15.10">
    <property type="entry name" value="Ribonuclease Z/Hydroxyacylglutathione hydrolase-like"/>
    <property type="match status" value="1"/>
</dbReference>
<comment type="caution">
    <text evidence="2">The sequence shown here is derived from an EMBL/GenBank/DDBJ whole genome shotgun (WGS) entry which is preliminary data.</text>
</comment>
<reference evidence="2 3" key="1">
    <citation type="submission" date="2020-08" db="EMBL/GenBank/DDBJ databases">
        <title>Genomic Encyclopedia of Type Strains, Phase IV (KMG-IV): sequencing the most valuable type-strain genomes for metagenomic binning, comparative biology and taxonomic classification.</title>
        <authorList>
            <person name="Goeker M."/>
        </authorList>
    </citation>
    <scope>NUCLEOTIDE SEQUENCE [LARGE SCALE GENOMIC DNA]</scope>
    <source>
        <strain evidence="2 3">DSM 29007</strain>
    </source>
</reference>
<feature type="domain" description="Metallo-beta-lactamase" evidence="1">
    <location>
        <begin position="19"/>
        <end position="204"/>
    </location>
</feature>
<dbReference type="InterPro" id="IPR036866">
    <property type="entry name" value="RibonucZ/Hydroxyglut_hydro"/>
</dbReference>
<dbReference type="PANTHER" id="PTHR46018:SF2">
    <property type="entry name" value="ZINC PHOSPHODIESTERASE ELAC PROTEIN 1"/>
    <property type="match status" value="1"/>
</dbReference>
<keyword evidence="3" id="KW-1185">Reference proteome</keyword>
<name>A0A841GJT8_9BACT</name>
<gene>
    <name evidence="2" type="ORF">HNQ61_000582</name>
</gene>
<dbReference type="RefSeq" id="WP_170031564.1">
    <property type="nucleotide sequence ID" value="NZ_JABDTL010000001.1"/>
</dbReference>
<dbReference type="SUPFAM" id="SSF56281">
    <property type="entry name" value="Metallo-hydrolase/oxidoreductase"/>
    <property type="match status" value="1"/>
</dbReference>
<dbReference type="InterPro" id="IPR001279">
    <property type="entry name" value="Metallo-B-lactamas"/>
</dbReference>
<dbReference type="Proteomes" id="UP000582837">
    <property type="component" value="Unassembled WGS sequence"/>
</dbReference>
<dbReference type="SMART" id="SM00849">
    <property type="entry name" value="Lactamase_B"/>
    <property type="match status" value="1"/>
</dbReference>
<keyword evidence="2" id="KW-0378">Hydrolase</keyword>
<evidence type="ECO:0000259" key="1">
    <source>
        <dbReference type="SMART" id="SM00849"/>
    </source>
</evidence>
<evidence type="ECO:0000313" key="3">
    <source>
        <dbReference type="Proteomes" id="UP000582837"/>
    </source>
</evidence>
<accession>A0A841GJT8</accession>
<proteinExistence type="predicted"/>
<dbReference type="GO" id="GO:0042781">
    <property type="term" value="F:3'-tRNA processing endoribonuclease activity"/>
    <property type="evidence" value="ECO:0007669"/>
    <property type="project" value="UniProtKB-EC"/>
</dbReference>
<organism evidence="2 3">
    <name type="scientific">Longimicrobium terrae</name>
    <dbReference type="NCBI Taxonomy" id="1639882"/>
    <lineage>
        <taxon>Bacteria</taxon>
        <taxon>Pseudomonadati</taxon>
        <taxon>Gemmatimonadota</taxon>
        <taxon>Longimicrobiia</taxon>
        <taxon>Longimicrobiales</taxon>
        <taxon>Longimicrobiaceae</taxon>
        <taxon>Longimicrobium</taxon>
    </lineage>
</organism>
<dbReference type="EC" id="3.1.26.11" evidence="2"/>
<dbReference type="AlphaFoldDB" id="A0A841GJT8"/>